<feature type="region of interest" description="Disordered" evidence="1">
    <location>
        <begin position="158"/>
        <end position="207"/>
    </location>
</feature>
<gene>
    <name evidence="3" type="ORF">CRT38_02212</name>
</gene>
<organism evidence="3 4">
    <name type="scientific">Anaplasma phagocytophilum str. CRT38</name>
    <dbReference type="NCBI Taxonomy" id="1269275"/>
    <lineage>
        <taxon>Bacteria</taxon>
        <taxon>Pseudomonadati</taxon>
        <taxon>Pseudomonadota</taxon>
        <taxon>Alphaproteobacteria</taxon>
        <taxon>Rickettsiales</taxon>
        <taxon>Anaplasmataceae</taxon>
        <taxon>Anaplasma</taxon>
        <taxon>phagocytophilum group</taxon>
    </lineage>
</organism>
<evidence type="ECO:0000313" key="3">
    <source>
        <dbReference type="EMBL" id="EOA62044.1"/>
    </source>
</evidence>
<reference evidence="3 4" key="1">
    <citation type="submission" date="2013-03" db="EMBL/GenBank/DDBJ databases">
        <title>Genome sequence of Anaplasma phagocytophilum strain CRT38.</title>
        <authorList>
            <person name="Felsheim R.F."/>
            <person name="Kurtti T.J."/>
            <person name="Munderloh U.G."/>
        </authorList>
    </citation>
    <scope>NUCLEOTIDE SEQUENCE [LARGE SCALE GENOMIC DNA]</scope>
    <source>
        <strain evidence="3 4">CRT38</strain>
    </source>
</reference>
<keyword evidence="2" id="KW-0812">Transmembrane</keyword>
<dbReference type="EMBL" id="APHI01000002">
    <property type="protein sequence ID" value="EOA62044.1"/>
    <property type="molecule type" value="Genomic_DNA"/>
</dbReference>
<keyword evidence="2" id="KW-0472">Membrane</keyword>
<accession>S6GAC5</accession>
<name>S6GAC5_ANAPH</name>
<evidence type="ECO:0000256" key="1">
    <source>
        <dbReference type="SAM" id="MobiDB-lite"/>
    </source>
</evidence>
<comment type="caution">
    <text evidence="3">The sequence shown here is derived from an EMBL/GenBank/DDBJ whole genome shotgun (WGS) entry which is preliminary data.</text>
</comment>
<evidence type="ECO:0000256" key="2">
    <source>
        <dbReference type="SAM" id="Phobius"/>
    </source>
</evidence>
<evidence type="ECO:0000313" key="4">
    <source>
        <dbReference type="Proteomes" id="UP000053165"/>
    </source>
</evidence>
<protein>
    <submittedName>
        <fullName evidence="3">Uncharacterized protein</fullName>
    </submittedName>
</protein>
<dbReference type="Proteomes" id="UP000053165">
    <property type="component" value="Unassembled WGS sequence"/>
</dbReference>
<sequence length="221" mass="24704">MKWFKENNWFNSKKRNIKLLWKEGIDGRVVADALTKACIVAAVIMSVVVAIQFIAEGKGMDFLLRNIAILACLVVMVNMSIKWQSYTHKISRKQQQEELLDLVNSYSQDIIYAMRAQEASRQQIIDELLNISEAVAETPVRLFQIAEILGCDLRMTKEERDEERRRMEGGSDAASNDNKGEGAVGPLSSLVNENKGSPLPLLNNDGSLYVENRRGASGISA</sequence>
<keyword evidence="2" id="KW-1133">Transmembrane helix</keyword>
<dbReference type="PATRIC" id="fig|1269275.4.peg.508"/>
<feature type="compositionally biased region" description="Basic and acidic residues" evidence="1">
    <location>
        <begin position="158"/>
        <end position="169"/>
    </location>
</feature>
<proteinExistence type="predicted"/>
<feature type="transmembrane region" description="Helical" evidence="2">
    <location>
        <begin position="62"/>
        <end position="81"/>
    </location>
</feature>
<dbReference type="AlphaFoldDB" id="S6GAC5"/>
<dbReference type="RefSeq" id="WP_021799501.1">
    <property type="nucleotide sequence ID" value="NZ_APHI01000002.1"/>
</dbReference>
<feature type="transmembrane region" description="Helical" evidence="2">
    <location>
        <begin position="33"/>
        <end position="55"/>
    </location>
</feature>